<dbReference type="PIRSF" id="PIRSF000097">
    <property type="entry name" value="AKR"/>
    <property type="match status" value="1"/>
</dbReference>
<dbReference type="GO" id="GO:0016616">
    <property type="term" value="F:oxidoreductase activity, acting on the CH-OH group of donors, NAD or NADP as acceptor"/>
    <property type="evidence" value="ECO:0007669"/>
    <property type="project" value="UniProtKB-ARBA"/>
</dbReference>
<dbReference type="Proteomes" id="UP000184203">
    <property type="component" value="Unassembled WGS sequence"/>
</dbReference>
<dbReference type="eggNOG" id="arCOG01619">
    <property type="taxonomic scope" value="Archaea"/>
</dbReference>
<gene>
    <name evidence="6" type="ORF">SAMN05444342_3313</name>
    <name evidence="5" type="ORF">ZOD2009_04012</name>
</gene>
<organism evidence="5 7">
    <name type="scientific">Haladaptatus paucihalophilus DX253</name>
    <dbReference type="NCBI Taxonomy" id="797209"/>
    <lineage>
        <taxon>Archaea</taxon>
        <taxon>Methanobacteriati</taxon>
        <taxon>Methanobacteriota</taxon>
        <taxon>Stenosarchaea group</taxon>
        <taxon>Halobacteria</taxon>
        <taxon>Halobacteriales</taxon>
        <taxon>Haladaptataceae</taxon>
        <taxon>Haladaptatus</taxon>
    </lineage>
</organism>
<dbReference type="OrthoDB" id="275427at2157"/>
<reference evidence="5 7" key="1">
    <citation type="journal article" date="2014" name="ISME J.">
        <title>Trehalose/2-sulfotrehalose biosynthesis and glycine-betaine uptake are widely spread mechanisms for osmoadaptation in the Halobacteriales.</title>
        <authorList>
            <person name="Youssef N.H."/>
            <person name="Savage-Ashlock K.N."/>
            <person name="McCully A.L."/>
            <person name="Luedtke B."/>
            <person name="Shaw E.I."/>
            <person name="Hoff W.D."/>
            <person name="Elshahed M.S."/>
        </authorList>
    </citation>
    <scope>NUCLEOTIDE SEQUENCE [LARGE SCALE GENOMIC DNA]</scope>
    <source>
        <strain evidence="5 7">DX253</strain>
    </source>
</reference>
<keyword evidence="8" id="KW-1185">Reference proteome</keyword>
<reference evidence="8" key="2">
    <citation type="submission" date="2016-11" db="EMBL/GenBank/DDBJ databases">
        <authorList>
            <person name="Varghese N."/>
            <person name="Submissions S."/>
        </authorList>
    </citation>
    <scope>NUCLEOTIDE SEQUENCE [LARGE SCALE GENOMIC DNA]</scope>
    <source>
        <strain evidence="8">DX253</strain>
    </source>
</reference>
<dbReference type="PANTHER" id="PTHR43827:SF3">
    <property type="entry name" value="NADP-DEPENDENT OXIDOREDUCTASE DOMAIN-CONTAINING PROTEIN"/>
    <property type="match status" value="1"/>
</dbReference>
<dbReference type="EMBL" id="FRAN01000005">
    <property type="protein sequence ID" value="SHL21909.1"/>
    <property type="molecule type" value="Genomic_DNA"/>
</dbReference>
<reference evidence="6" key="3">
    <citation type="submission" date="2016-11" db="EMBL/GenBank/DDBJ databases">
        <authorList>
            <person name="Jaros S."/>
            <person name="Januszkiewicz K."/>
            <person name="Wedrychowicz H."/>
        </authorList>
    </citation>
    <scope>NUCLEOTIDE SEQUENCE [LARGE SCALE GENOMIC DNA]</scope>
    <source>
        <strain evidence="6">DX253</strain>
    </source>
</reference>
<comment type="similarity">
    <text evidence="1">Belongs to the aldo/keto reductase family.</text>
</comment>
<sequence length="272" mass="30492">MEYETIHGEEIPKVGLGTWRMEGATCRDAVGTALDLGYRHIDTAQAYGNERQVGQAIEHSDVDRDDIFLTTKVWPMHRKRPDIVNSVHESLAQLGTEYVDLLLIHWPNPLASTGEVMRTLSDLQSDGVARHIGVSNFDTGQLETAREEATVDVFTDQVQFHPFNPQAELLDYCQRNDVLLTAYSPLAHGGAMHDHVLTELGTKYDKSPAQVALRWVTQQDGVVTIPKSTSEAHLKQNLEIFDFELTETEMALVARPSRLRTGMSMLRGRLGR</sequence>
<evidence type="ECO:0000256" key="1">
    <source>
        <dbReference type="ARBA" id="ARBA00007905"/>
    </source>
</evidence>
<dbReference type="Gene3D" id="3.20.20.100">
    <property type="entry name" value="NADP-dependent oxidoreductase domain"/>
    <property type="match status" value="1"/>
</dbReference>
<evidence type="ECO:0000259" key="4">
    <source>
        <dbReference type="Pfam" id="PF00248"/>
    </source>
</evidence>
<protein>
    <submittedName>
        <fullName evidence="5 6">Aldo/keto reductase</fullName>
    </submittedName>
</protein>
<dbReference type="InterPro" id="IPR020471">
    <property type="entry name" value="AKR"/>
</dbReference>
<dbReference type="PROSITE" id="PS00062">
    <property type="entry name" value="ALDOKETO_REDUCTASE_2"/>
    <property type="match status" value="1"/>
</dbReference>
<dbReference type="InterPro" id="IPR023210">
    <property type="entry name" value="NADP_OxRdtase_dom"/>
</dbReference>
<dbReference type="PROSITE" id="PS00798">
    <property type="entry name" value="ALDOKETO_REDUCTASE_1"/>
    <property type="match status" value="1"/>
</dbReference>
<keyword evidence="2" id="KW-0521">NADP</keyword>
<evidence type="ECO:0000256" key="2">
    <source>
        <dbReference type="ARBA" id="ARBA00022857"/>
    </source>
</evidence>
<proteinExistence type="inferred from homology"/>
<dbReference type="EMBL" id="AEMG01000003">
    <property type="protein sequence ID" value="EFW93547.1"/>
    <property type="molecule type" value="Genomic_DNA"/>
</dbReference>
<dbReference type="PATRIC" id="fig|797209.4.peg.789"/>
<dbReference type="RefSeq" id="WP_007977257.1">
    <property type="nucleotide sequence ID" value="NZ_AEMG01000003.1"/>
</dbReference>
<feature type="domain" description="NADP-dependent oxidoreductase" evidence="4">
    <location>
        <begin position="13"/>
        <end position="253"/>
    </location>
</feature>
<evidence type="ECO:0000256" key="3">
    <source>
        <dbReference type="ARBA" id="ARBA00023002"/>
    </source>
</evidence>
<dbReference type="SUPFAM" id="SSF51430">
    <property type="entry name" value="NAD(P)-linked oxidoreductase"/>
    <property type="match status" value="1"/>
</dbReference>
<evidence type="ECO:0000313" key="6">
    <source>
        <dbReference type="EMBL" id="SHL21909.1"/>
    </source>
</evidence>
<dbReference type="FunFam" id="3.20.20.100:FF:000002">
    <property type="entry name" value="2,5-diketo-D-gluconic acid reductase A"/>
    <property type="match status" value="1"/>
</dbReference>
<dbReference type="Proteomes" id="UP000003751">
    <property type="component" value="Unassembled WGS sequence"/>
</dbReference>
<evidence type="ECO:0000313" key="7">
    <source>
        <dbReference type="Proteomes" id="UP000003751"/>
    </source>
</evidence>
<dbReference type="InterPro" id="IPR018170">
    <property type="entry name" value="Aldo/ket_reductase_CS"/>
</dbReference>
<evidence type="ECO:0000313" key="5">
    <source>
        <dbReference type="EMBL" id="EFW93547.1"/>
    </source>
</evidence>
<dbReference type="AlphaFoldDB" id="E7QPP5"/>
<keyword evidence="3" id="KW-0560">Oxidoreductase</keyword>
<dbReference type="PANTHER" id="PTHR43827">
    <property type="entry name" value="2,5-DIKETO-D-GLUCONIC ACID REDUCTASE"/>
    <property type="match status" value="1"/>
</dbReference>
<dbReference type="PRINTS" id="PR00069">
    <property type="entry name" value="ALDKETRDTASE"/>
</dbReference>
<dbReference type="InterPro" id="IPR036812">
    <property type="entry name" value="NAD(P)_OxRdtase_dom_sf"/>
</dbReference>
<name>E7QPP5_HALPU</name>
<dbReference type="STRING" id="797209.GCA_000376445_03721"/>
<dbReference type="Pfam" id="PF00248">
    <property type="entry name" value="Aldo_ket_red"/>
    <property type="match status" value="1"/>
</dbReference>
<evidence type="ECO:0000313" key="8">
    <source>
        <dbReference type="Proteomes" id="UP000184203"/>
    </source>
</evidence>
<accession>E7QPP5</accession>